<dbReference type="EMBL" id="JAPDRP010000005">
    <property type="protein sequence ID" value="KAJ9647154.1"/>
    <property type="molecule type" value="Genomic_DNA"/>
</dbReference>
<proteinExistence type="predicted"/>
<accession>A0ACC2ZHZ1</accession>
<reference evidence="1" key="1">
    <citation type="submission" date="2022-10" db="EMBL/GenBank/DDBJ databases">
        <title>Culturing micro-colonial fungi from biological soil crusts in the Mojave desert and describing Neophaeococcomyces mojavensis, and introducing the new genera and species Taxawa tesnikishii.</title>
        <authorList>
            <person name="Kurbessoian T."/>
            <person name="Stajich J.E."/>
        </authorList>
    </citation>
    <scope>NUCLEOTIDE SEQUENCE</scope>
    <source>
        <strain evidence="1">JES_115</strain>
    </source>
</reference>
<keyword evidence="2" id="KW-1185">Reference proteome</keyword>
<organism evidence="1 2">
    <name type="scientific">Coniosporium tulheliwenetii</name>
    <dbReference type="NCBI Taxonomy" id="3383036"/>
    <lineage>
        <taxon>Eukaryota</taxon>
        <taxon>Fungi</taxon>
        <taxon>Dikarya</taxon>
        <taxon>Ascomycota</taxon>
        <taxon>Pezizomycotina</taxon>
        <taxon>Dothideomycetes</taxon>
        <taxon>Dothideomycetes incertae sedis</taxon>
        <taxon>Coniosporium</taxon>
    </lineage>
</organism>
<comment type="caution">
    <text evidence="1">The sequence shown here is derived from an EMBL/GenBank/DDBJ whole genome shotgun (WGS) entry which is preliminary data.</text>
</comment>
<dbReference type="Proteomes" id="UP001172680">
    <property type="component" value="Unassembled WGS sequence"/>
</dbReference>
<sequence length="232" mass="25124">MSAPPAKRQRAGTLDEPQTNLRQRDPAMAIGALSEDTVRKILLDAAYAHPTVQSMIDAEYNALVAREQATMVNFDHFSGSVWKKLNIDHRHESGSRQYQSAGPAATPESSLGTRISALETLRKMGKSIAMSGTDTLGSEVINWIVIAMSEEFVDKLAELVRLGEAQCIFEGLSEILEVFLRNPEDTQNETSSDGISEVYDNNEDAEDEGVDAHTNGISNIVAAQGVIFGAAA</sequence>
<gene>
    <name evidence="1" type="ORF">H2199_002140</name>
</gene>
<name>A0ACC2ZHZ1_9PEZI</name>
<evidence type="ECO:0000313" key="1">
    <source>
        <dbReference type="EMBL" id="KAJ9647154.1"/>
    </source>
</evidence>
<protein>
    <submittedName>
        <fullName evidence="1">Uncharacterized protein</fullName>
    </submittedName>
</protein>
<evidence type="ECO:0000313" key="2">
    <source>
        <dbReference type="Proteomes" id="UP001172680"/>
    </source>
</evidence>